<name>A0A507FSG7_9FUNG</name>
<proteinExistence type="predicted"/>
<keyword evidence="2" id="KW-0378">Hydrolase</keyword>
<dbReference type="GO" id="GO:0009272">
    <property type="term" value="P:fungal-type cell wall biogenesis"/>
    <property type="evidence" value="ECO:0007669"/>
    <property type="project" value="UniProtKB-ARBA"/>
</dbReference>
<accession>A0A507FSG7</accession>
<dbReference type="STRING" id="246404.A0A507FSG7"/>
<dbReference type="OrthoDB" id="407355at2759"/>
<dbReference type="GO" id="GO:0046872">
    <property type="term" value="F:metal ion binding"/>
    <property type="evidence" value="ECO:0007669"/>
    <property type="project" value="UniProtKB-KW"/>
</dbReference>
<evidence type="ECO:0000313" key="5">
    <source>
        <dbReference type="EMBL" id="TPX77847.1"/>
    </source>
</evidence>
<dbReference type="GO" id="GO:0005975">
    <property type="term" value="P:carbohydrate metabolic process"/>
    <property type="evidence" value="ECO:0007669"/>
    <property type="project" value="InterPro"/>
</dbReference>
<evidence type="ECO:0000256" key="1">
    <source>
        <dbReference type="ARBA" id="ARBA00022723"/>
    </source>
</evidence>
<dbReference type="Gene3D" id="3.20.20.370">
    <property type="entry name" value="Glycoside hydrolase/deacetylase"/>
    <property type="match status" value="1"/>
</dbReference>
<dbReference type="EMBL" id="QEAP01000013">
    <property type="protein sequence ID" value="TPX77847.1"/>
    <property type="molecule type" value="Genomic_DNA"/>
</dbReference>
<reference evidence="5 6" key="1">
    <citation type="journal article" date="2019" name="Sci. Rep.">
        <title>Comparative genomics of chytrid fungi reveal insights into the obligate biotrophic and pathogenic lifestyle of Synchytrium endobioticum.</title>
        <authorList>
            <person name="van de Vossenberg B.T.L.H."/>
            <person name="Warris S."/>
            <person name="Nguyen H.D.T."/>
            <person name="van Gent-Pelzer M.P.E."/>
            <person name="Joly D.L."/>
            <person name="van de Geest H.C."/>
            <person name="Bonants P.J.M."/>
            <person name="Smith D.S."/>
            <person name="Levesque C.A."/>
            <person name="van der Lee T.A.J."/>
        </authorList>
    </citation>
    <scope>NUCLEOTIDE SEQUENCE [LARGE SCALE GENOMIC DNA]</scope>
    <source>
        <strain evidence="5 6">CBS 675.73</strain>
    </source>
</reference>
<evidence type="ECO:0000313" key="6">
    <source>
        <dbReference type="Proteomes" id="UP000320333"/>
    </source>
</evidence>
<sequence length="403" mass="43477">MAVALLIGVLSVTAAALNPALYPAQFTRGPAPLDQWVVQYLTNANIPNVPVNKVPNPFPDWTLDETACEKSNAWAITFDDGPGDFTPILLDLLDKAHVKITFFVVGSRLLSADQANVLLRAYQAGHQIGIHTWSHMPLTTQTNEQILGEILWSGSAIQEITGVFPQYFRPPYGDIDPRVRAIIHSVGLKTIVWNEDSKDWLQADPSSAKAYNFSYNDLPNEFASWIQNPPEPDGGIISLQHDLFGGVDKVVNQCLQMVMSAGYNILPVGNCISNPVPWYWKDNTSAAWSVGNALNNGGAIAPPEARALNLSQTNASKAEANTSAISSQATQSKFVETASAAPTTLASVGSLTVSKVGAAVSFQQPGMKEAFHSMRDASSASSNTCIFEKASNMVLFTLMNLLL</sequence>
<dbReference type="GO" id="GO:0016020">
    <property type="term" value="C:membrane"/>
    <property type="evidence" value="ECO:0007669"/>
    <property type="project" value="TreeGrafter"/>
</dbReference>
<dbReference type="PANTHER" id="PTHR10587">
    <property type="entry name" value="GLYCOSYL TRANSFERASE-RELATED"/>
    <property type="match status" value="1"/>
</dbReference>
<keyword evidence="6" id="KW-1185">Reference proteome</keyword>
<dbReference type="InterPro" id="IPR011330">
    <property type="entry name" value="Glyco_hydro/deAcase_b/a-brl"/>
</dbReference>
<evidence type="ECO:0000256" key="2">
    <source>
        <dbReference type="ARBA" id="ARBA00022801"/>
    </source>
</evidence>
<dbReference type="AlphaFoldDB" id="A0A507FSG7"/>
<keyword evidence="1" id="KW-0479">Metal-binding</keyword>
<feature type="domain" description="NodB homology" evidence="4">
    <location>
        <begin position="72"/>
        <end position="266"/>
    </location>
</feature>
<evidence type="ECO:0000256" key="3">
    <source>
        <dbReference type="SAM" id="SignalP"/>
    </source>
</evidence>
<dbReference type="InterPro" id="IPR002509">
    <property type="entry name" value="NODB_dom"/>
</dbReference>
<dbReference type="PROSITE" id="PS51677">
    <property type="entry name" value="NODB"/>
    <property type="match status" value="1"/>
</dbReference>
<protein>
    <recommendedName>
        <fullName evidence="4">NodB homology domain-containing protein</fullName>
    </recommendedName>
</protein>
<dbReference type="SUPFAM" id="SSF88713">
    <property type="entry name" value="Glycoside hydrolase/deacetylase"/>
    <property type="match status" value="1"/>
</dbReference>
<dbReference type="GO" id="GO:0004099">
    <property type="term" value="F:chitin deacetylase activity"/>
    <property type="evidence" value="ECO:0007669"/>
    <property type="project" value="TreeGrafter"/>
</dbReference>
<keyword evidence="3" id="KW-0732">Signal</keyword>
<dbReference type="PANTHER" id="PTHR10587:SF133">
    <property type="entry name" value="CHITIN DEACETYLASE 1-RELATED"/>
    <property type="match status" value="1"/>
</dbReference>
<feature type="signal peptide" evidence="3">
    <location>
        <begin position="1"/>
        <end position="16"/>
    </location>
</feature>
<gene>
    <name evidence="5" type="ORF">CcCBS67573_g00904</name>
</gene>
<dbReference type="InterPro" id="IPR050248">
    <property type="entry name" value="Polysacc_deacetylase_ArnD"/>
</dbReference>
<feature type="chain" id="PRO_5021397516" description="NodB homology domain-containing protein" evidence="3">
    <location>
        <begin position="17"/>
        <end position="403"/>
    </location>
</feature>
<dbReference type="Proteomes" id="UP000320333">
    <property type="component" value="Unassembled WGS sequence"/>
</dbReference>
<comment type="caution">
    <text evidence="5">The sequence shown here is derived from an EMBL/GenBank/DDBJ whole genome shotgun (WGS) entry which is preliminary data.</text>
</comment>
<organism evidence="5 6">
    <name type="scientific">Chytriomyces confervae</name>
    <dbReference type="NCBI Taxonomy" id="246404"/>
    <lineage>
        <taxon>Eukaryota</taxon>
        <taxon>Fungi</taxon>
        <taxon>Fungi incertae sedis</taxon>
        <taxon>Chytridiomycota</taxon>
        <taxon>Chytridiomycota incertae sedis</taxon>
        <taxon>Chytridiomycetes</taxon>
        <taxon>Chytridiales</taxon>
        <taxon>Chytriomycetaceae</taxon>
        <taxon>Chytriomyces</taxon>
    </lineage>
</organism>
<dbReference type="Pfam" id="PF01522">
    <property type="entry name" value="Polysacc_deac_1"/>
    <property type="match status" value="1"/>
</dbReference>
<evidence type="ECO:0000259" key="4">
    <source>
        <dbReference type="PROSITE" id="PS51677"/>
    </source>
</evidence>